<sequence>MAHPMLRSGCYSSCLERLRSCRRWLDSMGSHKGLLERAGSHGRLLELAGKLLECAGSHGRLLKLAGELLEHAGSDGRLLQIAGSSCTSWWQRGSAVPECAVAVVLPLRRLLPTMVVWKALVD</sequence>
<comment type="caution">
    <text evidence="1">The sequence shown here is derived from an EMBL/GenBank/DDBJ whole genome shotgun (WGS) entry which is preliminary data.</text>
</comment>
<name>A0AAD4ZBD1_PRUDU</name>
<evidence type="ECO:0000313" key="2">
    <source>
        <dbReference type="Proteomes" id="UP001054821"/>
    </source>
</evidence>
<evidence type="ECO:0000313" key="1">
    <source>
        <dbReference type="EMBL" id="KAI5339835.1"/>
    </source>
</evidence>
<gene>
    <name evidence="1" type="ORF">L3X38_019107</name>
</gene>
<keyword evidence="2" id="KW-1185">Reference proteome</keyword>
<organism evidence="1 2">
    <name type="scientific">Prunus dulcis</name>
    <name type="common">Almond</name>
    <name type="synonym">Amygdalus dulcis</name>
    <dbReference type="NCBI Taxonomy" id="3755"/>
    <lineage>
        <taxon>Eukaryota</taxon>
        <taxon>Viridiplantae</taxon>
        <taxon>Streptophyta</taxon>
        <taxon>Embryophyta</taxon>
        <taxon>Tracheophyta</taxon>
        <taxon>Spermatophyta</taxon>
        <taxon>Magnoliopsida</taxon>
        <taxon>eudicotyledons</taxon>
        <taxon>Gunneridae</taxon>
        <taxon>Pentapetalae</taxon>
        <taxon>rosids</taxon>
        <taxon>fabids</taxon>
        <taxon>Rosales</taxon>
        <taxon>Rosaceae</taxon>
        <taxon>Amygdaloideae</taxon>
        <taxon>Amygdaleae</taxon>
        <taxon>Prunus</taxon>
    </lineage>
</organism>
<dbReference type="Proteomes" id="UP001054821">
    <property type="component" value="Chromosome 3"/>
</dbReference>
<reference evidence="1 2" key="1">
    <citation type="journal article" date="2022" name="G3 (Bethesda)">
        <title>Whole-genome sequence and methylome profiling of the almond [Prunus dulcis (Mill.) D.A. Webb] cultivar 'Nonpareil'.</title>
        <authorList>
            <person name="D'Amico-Willman K.M."/>
            <person name="Ouma W.Z."/>
            <person name="Meulia T."/>
            <person name="Sideli G.M."/>
            <person name="Gradziel T.M."/>
            <person name="Fresnedo-Ramirez J."/>
        </authorList>
    </citation>
    <scope>NUCLEOTIDE SEQUENCE [LARGE SCALE GENOMIC DNA]</scope>
    <source>
        <strain evidence="1">Clone GOH B32 T37-40</strain>
    </source>
</reference>
<protein>
    <submittedName>
        <fullName evidence="1">Uncharacterized protein</fullName>
    </submittedName>
</protein>
<accession>A0AAD4ZBD1</accession>
<proteinExistence type="predicted"/>
<dbReference type="AlphaFoldDB" id="A0AAD4ZBD1"/>
<dbReference type="EMBL" id="JAJFAZ020000003">
    <property type="protein sequence ID" value="KAI5339835.1"/>
    <property type="molecule type" value="Genomic_DNA"/>
</dbReference>